<gene>
    <name evidence="4" type="ORF">LPB140_00725</name>
</gene>
<dbReference type="STRING" id="1913578.LPB140_00725"/>
<dbReference type="Proteomes" id="UP000242561">
    <property type="component" value="Chromosome"/>
</dbReference>
<dbReference type="PROSITE" id="PS50894">
    <property type="entry name" value="HPT"/>
    <property type="match status" value="1"/>
</dbReference>
<dbReference type="AlphaFoldDB" id="A0A1L3JEA6"/>
<evidence type="ECO:0000313" key="4">
    <source>
        <dbReference type="EMBL" id="APG63429.1"/>
    </source>
</evidence>
<keyword evidence="5" id="KW-1185">Reference proteome</keyword>
<protein>
    <submittedName>
        <fullName evidence="4">Histidine phosphotransferase</fullName>
    </submittedName>
</protein>
<dbReference type="OrthoDB" id="7448591at2"/>
<reference evidence="4 5" key="1">
    <citation type="submission" date="2016-11" db="EMBL/GenBank/DDBJ databases">
        <title>Sphingorhabdus sp. LPB0140, isolated from marine environment.</title>
        <authorList>
            <person name="Kim E."/>
            <person name="Yi H."/>
        </authorList>
    </citation>
    <scope>NUCLEOTIDE SEQUENCE [LARGE SCALE GENOMIC DNA]</scope>
    <source>
        <strain evidence="4 5">LPB0140</strain>
    </source>
</reference>
<evidence type="ECO:0000256" key="1">
    <source>
        <dbReference type="ARBA" id="ARBA00023012"/>
    </source>
</evidence>
<dbReference type="InterPro" id="IPR036641">
    <property type="entry name" value="HPT_dom_sf"/>
</dbReference>
<dbReference type="InterPro" id="IPR008207">
    <property type="entry name" value="Sig_transdc_His_kin_Hpt_dom"/>
</dbReference>
<proteinExistence type="predicted"/>
<name>A0A1L3JEA6_9SPHN</name>
<keyword evidence="4" id="KW-0808">Transferase</keyword>
<dbReference type="SUPFAM" id="SSF47226">
    <property type="entry name" value="Histidine-containing phosphotransfer domain, HPT domain"/>
    <property type="match status" value="1"/>
</dbReference>
<dbReference type="EMBL" id="CP018154">
    <property type="protein sequence ID" value="APG63429.1"/>
    <property type="molecule type" value="Genomic_DNA"/>
</dbReference>
<accession>A0A1L3JEA6</accession>
<keyword evidence="2" id="KW-0597">Phosphoprotein</keyword>
<dbReference type="KEGG" id="sphl:LPB140_00725"/>
<evidence type="ECO:0000313" key="5">
    <source>
        <dbReference type="Proteomes" id="UP000242561"/>
    </source>
</evidence>
<organism evidence="4 5">
    <name type="scientific">Sphingorhabdus lutea</name>
    <dbReference type="NCBI Taxonomy" id="1913578"/>
    <lineage>
        <taxon>Bacteria</taxon>
        <taxon>Pseudomonadati</taxon>
        <taxon>Pseudomonadota</taxon>
        <taxon>Alphaproteobacteria</taxon>
        <taxon>Sphingomonadales</taxon>
        <taxon>Sphingomonadaceae</taxon>
        <taxon>Sphingorhabdus</taxon>
    </lineage>
</organism>
<keyword evidence="1" id="KW-0902">Two-component regulatory system</keyword>
<feature type="domain" description="HPt" evidence="3">
    <location>
        <begin position="14"/>
        <end position="109"/>
    </location>
</feature>
<feature type="modified residue" description="Phosphohistidine" evidence="2">
    <location>
        <position position="53"/>
    </location>
</feature>
<dbReference type="GO" id="GO:0000160">
    <property type="term" value="P:phosphorelay signal transduction system"/>
    <property type="evidence" value="ECO:0007669"/>
    <property type="project" value="UniProtKB-KW"/>
</dbReference>
<evidence type="ECO:0000256" key="2">
    <source>
        <dbReference type="PROSITE-ProRule" id="PRU00110"/>
    </source>
</evidence>
<dbReference type="Pfam" id="PF01627">
    <property type="entry name" value="Hpt"/>
    <property type="match status" value="1"/>
</dbReference>
<dbReference type="Gene3D" id="1.20.120.160">
    <property type="entry name" value="HPT domain"/>
    <property type="match status" value="1"/>
</dbReference>
<sequence length="134" mass="14951">MIDWKVFSETRSMLGDNFARILGYFREDGIKSVAAIESALRENSSAKLVIPAHTLKSEAWQFGAVKLGLLAENIEMTARHFVEIQQTPEELLSDVVKLRELFETSLAAFDAEANPLVSRQQNSPRTAIFGLSSH</sequence>
<dbReference type="GO" id="GO:0004672">
    <property type="term" value="F:protein kinase activity"/>
    <property type="evidence" value="ECO:0007669"/>
    <property type="project" value="UniProtKB-ARBA"/>
</dbReference>
<evidence type="ECO:0000259" key="3">
    <source>
        <dbReference type="PROSITE" id="PS50894"/>
    </source>
</evidence>